<evidence type="ECO:0000256" key="1">
    <source>
        <dbReference type="ARBA" id="ARBA00022723"/>
    </source>
</evidence>
<gene>
    <name evidence="7" type="ORF">ILEXP_LOCUS40479</name>
</gene>
<dbReference type="PROSITE" id="PS51485">
    <property type="entry name" value="PHYTOCYANIN"/>
    <property type="match status" value="1"/>
</dbReference>
<evidence type="ECO:0000313" key="7">
    <source>
        <dbReference type="EMBL" id="CAK9170956.1"/>
    </source>
</evidence>
<feature type="compositionally biased region" description="Low complexity" evidence="3">
    <location>
        <begin position="128"/>
        <end position="140"/>
    </location>
</feature>
<evidence type="ECO:0000259" key="6">
    <source>
        <dbReference type="PROSITE" id="PS51485"/>
    </source>
</evidence>
<sequence length="182" mass="18570">MTTRNNLVILIVVVVAAAVLRISAAATYTVGGSLGWQDPPGGAVVYSTWAARYTFTVGDILVFNFTTGDHTAAKVTNDAFNSCNTTNPLTIQTTGPASYTLDATGEDYFICTISNHCSLGQKLQVNVTSGPGSPNSSPSPGSSPPPPPSGTTMAPPPPNSAAPTVIAAITLNLVAIAIAFVC</sequence>
<keyword evidence="5" id="KW-0732">Signal</keyword>
<dbReference type="SUPFAM" id="SSF49503">
    <property type="entry name" value="Cupredoxins"/>
    <property type="match status" value="1"/>
</dbReference>
<evidence type="ECO:0000256" key="5">
    <source>
        <dbReference type="SAM" id="SignalP"/>
    </source>
</evidence>
<evidence type="ECO:0000256" key="2">
    <source>
        <dbReference type="ARBA" id="ARBA00023180"/>
    </source>
</evidence>
<dbReference type="Gene3D" id="2.60.40.420">
    <property type="entry name" value="Cupredoxins - blue copper proteins"/>
    <property type="match status" value="1"/>
</dbReference>
<dbReference type="Proteomes" id="UP001642360">
    <property type="component" value="Unassembled WGS sequence"/>
</dbReference>
<evidence type="ECO:0000256" key="4">
    <source>
        <dbReference type="SAM" id="Phobius"/>
    </source>
</evidence>
<feature type="region of interest" description="Disordered" evidence="3">
    <location>
        <begin position="127"/>
        <end position="158"/>
    </location>
</feature>
<evidence type="ECO:0000256" key="3">
    <source>
        <dbReference type="SAM" id="MobiDB-lite"/>
    </source>
</evidence>
<feature type="signal peptide" evidence="5">
    <location>
        <begin position="1"/>
        <end position="25"/>
    </location>
</feature>
<dbReference type="EMBL" id="CAUOFW020005614">
    <property type="protein sequence ID" value="CAK9170956.1"/>
    <property type="molecule type" value="Genomic_DNA"/>
</dbReference>
<dbReference type="InterPro" id="IPR008972">
    <property type="entry name" value="Cupredoxin"/>
</dbReference>
<dbReference type="Pfam" id="PF02298">
    <property type="entry name" value="Cu_bind_like"/>
    <property type="match status" value="1"/>
</dbReference>
<comment type="caution">
    <text evidence="7">The sequence shown here is derived from an EMBL/GenBank/DDBJ whole genome shotgun (WGS) entry which is preliminary data.</text>
</comment>
<feature type="compositionally biased region" description="Pro residues" evidence="3">
    <location>
        <begin position="141"/>
        <end position="158"/>
    </location>
</feature>
<feature type="domain" description="Phytocyanin" evidence="6">
    <location>
        <begin position="26"/>
        <end position="129"/>
    </location>
</feature>
<accession>A0ABC8TSZ3</accession>
<keyword evidence="8" id="KW-1185">Reference proteome</keyword>
<keyword evidence="1" id="KW-0479">Metal-binding</keyword>
<dbReference type="GO" id="GO:0046872">
    <property type="term" value="F:metal ion binding"/>
    <property type="evidence" value="ECO:0007669"/>
    <property type="project" value="UniProtKB-KW"/>
</dbReference>
<dbReference type="AlphaFoldDB" id="A0ABC8TSZ3"/>
<keyword evidence="4" id="KW-1133">Transmembrane helix</keyword>
<keyword evidence="2" id="KW-0325">Glycoprotein</keyword>
<dbReference type="InterPro" id="IPR003245">
    <property type="entry name" value="Phytocyanin_dom"/>
</dbReference>
<proteinExistence type="predicted"/>
<dbReference type="PANTHER" id="PTHR33021">
    <property type="entry name" value="BLUE COPPER PROTEIN"/>
    <property type="match status" value="1"/>
</dbReference>
<reference evidence="7 8" key="1">
    <citation type="submission" date="2024-02" db="EMBL/GenBank/DDBJ databases">
        <authorList>
            <person name="Vignale AGUSTIN F."/>
            <person name="Sosa J E."/>
            <person name="Modenutti C."/>
        </authorList>
    </citation>
    <scope>NUCLEOTIDE SEQUENCE [LARGE SCALE GENOMIC DNA]</scope>
</reference>
<protein>
    <recommendedName>
        <fullName evidence="6">Phytocyanin domain-containing protein</fullName>
    </recommendedName>
</protein>
<keyword evidence="4" id="KW-0472">Membrane</keyword>
<name>A0ABC8TSZ3_9AQUA</name>
<dbReference type="PANTHER" id="PTHR33021:SF325">
    <property type="entry name" value="PHYTOCYANIN DOMAIN-CONTAINING PROTEIN"/>
    <property type="match status" value="1"/>
</dbReference>
<evidence type="ECO:0000313" key="8">
    <source>
        <dbReference type="Proteomes" id="UP001642360"/>
    </source>
</evidence>
<feature type="transmembrane region" description="Helical" evidence="4">
    <location>
        <begin position="161"/>
        <end position="181"/>
    </location>
</feature>
<keyword evidence="4" id="KW-0812">Transmembrane</keyword>
<organism evidence="7 8">
    <name type="scientific">Ilex paraguariensis</name>
    <name type="common">yerba mate</name>
    <dbReference type="NCBI Taxonomy" id="185542"/>
    <lineage>
        <taxon>Eukaryota</taxon>
        <taxon>Viridiplantae</taxon>
        <taxon>Streptophyta</taxon>
        <taxon>Embryophyta</taxon>
        <taxon>Tracheophyta</taxon>
        <taxon>Spermatophyta</taxon>
        <taxon>Magnoliopsida</taxon>
        <taxon>eudicotyledons</taxon>
        <taxon>Gunneridae</taxon>
        <taxon>Pentapetalae</taxon>
        <taxon>asterids</taxon>
        <taxon>campanulids</taxon>
        <taxon>Aquifoliales</taxon>
        <taxon>Aquifoliaceae</taxon>
        <taxon>Ilex</taxon>
    </lineage>
</organism>
<dbReference type="FunFam" id="2.60.40.420:FF:000003">
    <property type="entry name" value="Blue copper"/>
    <property type="match status" value="1"/>
</dbReference>
<dbReference type="InterPro" id="IPR039391">
    <property type="entry name" value="Phytocyanin-like"/>
</dbReference>
<feature type="chain" id="PRO_5044762717" description="Phytocyanin domain-containing protein" evidence="5">
    <location>
        <begin position="26"/>
        <end position="182"/>
    </location>
</feature>